<feature type="region of interest" description="Disordered" evidence="1">
    <location>
        <begin position="333"/>
        <end position="357"/>
    </location>
</feature>
<comment type="caution">
    <text evidence="2">The sequence shown here is derived from an EMBL/GenBank/DDBJ whole genome shotgun (WGS) entry which is preliminary data.</text>
</comment>
<dbReference type="RefSeq" id="XP_015661784.1">
    <property type="nucleotide sequence ID" value="XM_015800182.1"/>
</dbReference>
<feature type="region of interest" description="Disordered" evidence="1">
    <location>
        <begin position="294"/>
        <end position="320"/>
    </location>
</feature>
<dbReference type="OMA" id="LMNCELP"/>
<dbReference type="GeneID" id="26903289"/>
<dbReference type="OrthoDB" id="263254at2759"/>
<feature type="region of interest" description="Disordered" evidence="1">
    <location>
        <begin position="402"/>
        <end position="444"/>
    </location>
</feature>
<evidence type="ECO:0000256" key="1">
    <source>
        <dbReference type="SAM" id="MobiDB-lite"/>
    </source>
</evidence>
<feature type="region of interest" description="Disordered" evidence="1">
    <location>
        <begin position="218"/>
        <end position="262"/>
    </location>
</feature>
<accession>A0A0N0DXT2</accession>
<name>A0A0N0DXT2_LEPPY</name>
<dbReference type="Gene3D" id="3.80.10.10">
    <property type="entry name" value="Ribonuclease Inhibitor"/>
    <property type="match status" value="1"/>
</dbReference>
<organism evidence="2 3">
    <name type="scientific">Leptomonas pyrrhocoris</name>
    <name type="common">Firebug parasite</name>
    <dbReference type="NCBI Taxonomy" id="157538"/>
    <lineage>
        <taxon>Eukaryota</taxon>
        <taxon>Discoba</taxon>
        <taxon>Euglenozoa</taxon>
        <taxon>Kinetoplastea</taxon>
        <taxon>Metakinetoplastina</taxon>
        <taxon>Trypanosomatida</taxon>
        <taxon>Trypanosomatidae</taxon>
        <taxon>Leishmaniinae</taxon>
        <taxon>Leptomonas</taxon>
    </lineage>
</organism>
<protein>
    <submittedName>
        <fullName evidence="2">Uncharacterized protein</fullName>
    </submittedName>
</protein>
<gene>
    <name evidence="2" type="ORF">ABB37_02998</name>
</gene>
<dbReference type="VEuPathDB" id="TriTrypDB:LpyrH10_04_5480"/>
<proteinExistence type="predicted"/>
<keyword evidence="3" id="KW-1185">Reference proteome</keyword>
<dbReference type="Proteomes" id="UP000037923">
    <property type="component" value="Unassembled WGS sequence"/>
</dbReference>
<dbReference type="EMBL" id="LGTL01000004">
    <property type="protein sequence ID" value="KPA83345.1"/>
    <property type="molecule type" value="Genomic_DNA"/>
</dbReference>
<dbReference type="InterPro" id="IPR032675">
    <property type="entry name" value="LRR_dom_sf"/>
</dbReference>
<dbReference type="AlphaFoldDB" id="A0A0N0DXT2"/>
<reference evidence="2 3" key="1">
    <citation type="submission" date="2015-07" db="EMBL/GenBank/DDBJ databases">
        <title>High-quality genome of monoxenous trypanosomatid Leptomonas pyrrhocoris.</title>
        <authorList>
            <person name="Flegontov P."/>
            <person name="Butenko A."/>
            <person name="Firsov S."/>
            <person name="Vlcek C."/>
            <person name="Logacheva M.D."/>
            <person name="Field M."/>
            <person name="Filatov D."/>
            <person name="Flegontova O."/>
            <person name="Gerasimov E."/>
            <person name="Jackson A.P."/>
            <person name="Kelly S."/>
            <person name="Opperdoes F."/>
            <person name="O'Reilly A."/>
            <person name="Votypka J."/>
            <person name="Yurchenko V."/>
            <person name="Lukes J."/>
        </authorList>
    </citation>
    <scope>NUCLEOTIDE SEQUENCE [LARGE SCALE GENOMIC DNA]</scope>
    <source>
        <strain evidence="2">H10</strain>
    </source>
</reference>
<evidence type="ECO:0000313" key="2">
    <source>
        <dbReference type="EMBL" id="KPA83345.1"/>
    </source>
</evidence>
<dbReference type="SUPFAM" id="SSF52047">
    <property type="entry name" value="RNI-like"/>
    <property type="match status" value="1"/>
</dbReference>
<sequence>MSVKLSDQVVDRSRRCIDLRDQRGGLTAPVIESLRNFLRHNDLYIHLCVSDNLLSNEALSELCGLLKRHPYLTSLEAQHCGLQDKDFCFYFGLALISMPRLTFVDLSRNSGLTDASAETVARILRETEVESIRLVGTSFSATGGRVIAAAAANTTSLMNCELPYTVGNVVLEAVAACTRRNREHRDRVNEASTQYARWQGRHCRLPSLPGLKRVETGHTGAAVPAGPLERSTTLSVASAPAAKSGAGIRGVPHPWQRTQGLTSEDRQWQACVTKGRRRSLLHSDSIIAASAAVTTSAPPSITGSSARDYPRSTPLSNASTTVLSAPVITSASRGVTPSPLLPPPPPHSFTQRVKPTPDSLDTVTMWDWADPAMSNALRCLFVLDHQAQVLDHYRAASEAPVVAGPEAARRAKTRSKGRERSSVHRGRSSGRTGDAAGLPPLWTP</sequence>
<evidence type="ECO:0000313" key="3">
    <source>
        <dbReference type="Proteomes" id="UP000037923"/>
    </source>
</evidence>